<dbReference type="RefSeq" id="WP_167190005.1">
    <property type="nucleotide sequence ID" value="NZ_JAAONZ010000016.1"/>
</dbReference>
<name>A0A9E5MNC1_9GAMM</name>
<evidence type="ECO:0000256" key="1">
    <source>
        <dbReference type="ARBA" id="ARBA00009865"/>
    </source>
</evidence>
<dbReference type="Proteomes" id="UP000787472">
    <property type="component" value="Unassembled WGS sequence"/>
</dbReference>
<dbReference type="EMBL" id="JAAONZ010000016">
    <property type="protein sequence ID" value="NHO67400.1"/>
    <property type="molecule type" value="Genomic_DNA"/>
</dbReference>
<evidence type="ECO:0000256" key="3">
    <source>
        <dbReference type="ARBA" id="ARBA00023295"/>
    </source>
</evidence>
<reference evidence="9" key="1">
    <citation type="submission" date="2020-03" db="EMBL/GenBank/DDBJ databases">
        <authorList>
            <person name="Guo F."/>
        </authorList>
    </citation>
    <scope>NUCLEOTIDE SEQUENCE</scope>
    <source>
        <strain evidence="9">JCM 30134</strain>
    </source>
</reference>
<dbReference type="InterPro" id="IPR051795">
    <property type="entry name" value="Glycosyl_Hydrlase_43"/>
</dbReference>
<dbReference type="SUPFAM" id="SSF75005">
    <property type="entry name" value="Arabinanase/levansucrase/invertase"/>
    <property type="match status" value="1"/>
</dbReference>
<dbReference type="Pfam" id="PF17851">
    <property type="entry name" value="GH43_C2"/>
    <property type="match status" value="1"/>
</dbReference>
<evidence type="ECO:0000256" key="4">
    <source>
        <dbReference type="PIRSR" id="PIRSR606710-1"/>
    </source>
</evidence>
<feature type="chain" id="PRO_5038351866" evidence="7">
    <location>
        <begin position="29"/>
        <end position="546"/>
    </location>
</feature>
<dbReference type="AlphaFoldDB" id="A0A9E5MNC1"/>
<dbReference type="InterPro" id="IPR041542">
    <property type="entry name" value="GH43_C2"/>
</dbReference>
<keyword evidence="10" id="KW-1185">Reference proteome</keyword>
<dbReference type="InterPro" id="IPR013320">
    <property type="entry name" value="ConA-like_dom_sf"/>
</dbReference>
<feature type="active site" description="Proton acceptor" evidence="4">
    <location>
        <position position="73"/>
    </location>
</feature>
<dbReference type="InterPro" id="IPR023296">
    <property type="entry name" value="Glyco_hydro_beta-prop_sf"/>
</dbReference>
<evidence type="ECO:0000256" key="7">
    <source>
        <dbReference type="SAM" id="SignalP"/>
    </source>
</evidence>
<dbReference type="Gene3D" id="2.60.120.200">
    <property type="match status" value="1"/>
</dbReference>
<dbReference type="PANTHER" id="PTHR42812:SF2">
    <property type="entry name" value="XYLOSIDASE_ARABINOSIDASE"/>
    <property type="match status" value="1"/>
</dbReference>
<accession>A0A9E5MNC1</accession>
<keyword evidence="2 6" id="KW-0378">Hydrolase</keyword>
<evidence type="ECO:0000259" key="8">
    <source>
        <dbReference type="Pfam" id="PF17851"/>
    </source>
</evidence>
<feature type="active site" description="Proton donor" evidence="4">
    <location>
        <position position="234"/>
    </location>
</feature>
<dbReference type="Gene3D" id="2.115.10.20">
    <property type="entry name" value="Glycosyl hydrolase domain, family 43"/>
    <property type="match status" value="1"/>
</dbReference>
<keyword evidence="3 6" id="KW-0326">Glycosidase</keyword>
<keyword evidence="7" id="KW-0732">Signal</keyword>
<sequence>MSQSRRHFMKLGLAGVSLASLPSHSASADHNSDCGLKTSLPEVAWGTGYEGQRIADLDNGSYLNPILSGDYPDPTILQDGDDYYMTHSSFEASPGLLIWHSKDLVNWRPLVNALEKPLGIVFAVDLVKHNDHYYLYIPFMKAPWSTELKDFANIYVIHAPSIEGPWSEPIDLGIYGLIDPGHAVGEDGNRYLFLSGVNRVQLAANGLSTIGSINHVYDGWQYPSDWITEAYALEGPKIFKRGQWFYLISAVGGTAGPATGHMVIAARAKSINGPWQNCPHNPIIRTADEREYWWSRGHATFVMGPNDQWYMVYHGYENGFRTLGRQTLLEPVEWSSDGWPIAMGGDLSVPLPLPASNSGIKHGMKKSDDFDELALGTRWTLFNADPNEPSRVTVSNNRLMFKAQGDDPGNSSPLVVTVGDKSYECSVTMTLEPESQGGLLLFYNNRLFLGMGCDGKRMHTYRGGKLSYWQEPVPSTRKIELKIRNENNIVSFYYREHGKEWTRHMIRSEVSGYNANTADDLQGLKPALFSAGEGTVEFSNFKYRAI</sequence>
<dbReference type="SUPFAM" id="SSF49899">
    <property type="entry name" value="Concanavalin A-like lectins/glucanases"/>
    <property type="match status" value="1"/>
</dbReference>
<evidence type="ECO:0000313" key="9">
    <source>
        <dbReference type="EMBL" id="NHO67400.1"/>
    </source>
</evidence>
<feature type="signal peptide" evidence="7">
    <location>
        <begin position="1"/>
        <end position="28"/>
    </location>
</feature>
<feature type="domain" description="Beta-xylosidase C-terminal Concanavalin A-like" evidence="8">
    <location>
        <begin position="367"/>
        <end position="544"/>
    </location>
</feature>
<evidence type="ECO:0000313" key="10">
    <source>
        <dbReference type="Proteomes" id="UP000787472"/>
    </source>
</evidence>
<feature type="site" description="Important for catalytic activity, responsible for pKa modulation of the active site Glu and correct orientation of both the proton donor and substrate" evidence="5">
    <location>
        <position position="179"/>
    </location>
</feature>
<dbReference type="PANTHER" id="PTHR42812">
    <property type="entry name" value="BETA-XYLOSIDASE"/>
    <property type="match status" value="1"/>
</dbReference>
<evidence type="ECO:0000256" key="6">
    <source>
        <dbReference type="RuleBase" id="RU361187"/>
    </source>
</evidence>
<dbReference type="CDD" id="cd09002">
    <property type="entry name" value="GH43_XYL-like"/>
    <property type="match status" value="1"/>
</dbReference>
<comment type="caution">
    <text evidence="9">The sequence shown here is derived from an EMBL/GenBank/DDBJ whole genome shotgun (WGS) entry which is preliminary data.</text>
</comment>
<gene>
    <name evidence="9" type="ORF">G8770_17785</name>
</gene>
<dbReference type="GO" id="GO:0005975">
    <property type="term" value="P:carbohydrate metabolic process"/>
    <property type="evidence" value="ECO:0007669"/>
    <property type="project" value="InterPro"/>
</dbReference>
<dbReference type="InterPro" id="IPR006710">
    <property type="entry name" value="Glyco_hydro_43"/>
</dbReference>
<dbReference type="GO" id="GO:0004553">
    <property type="term" value="F:hydrolase activity, hydrolyzing O-glycosyl compounds"/>
    <property type="evidence" value="ECO:0007669"/>
    <property type="project" value="InterPro"/>
</dbReference>
<protein>
    <submittedName>
        <fullName evidence="9">Family 43 glycosylhydrolase</fullName>
    </submittedName>
</protein>
<dbReference type="InterPro" id="IPR006311">
    <property type="entry name" value="TAT_signal"/>
</dbReference>
<evidence type="ECO:0000256" key="2">
    <source>
        <dbReference type="ARBA" id="ARBA00022801"/>
    </source>
</evidence>
<proteinExistence type="inferred from homology"/>
<dbReference type="PROSITE" id="PS51318">
    <property type="entry name" value="TAT"/>
    <property type="match status" value="1"/>
</dbReference>
<comment type="similarity">
    <text evidence="1 6">Belongs to the glycosyl hydrolase 43 family.</text>
</comment>
<evidence type="ECO:0000256" key="5">
    <source>
        <dbReference type="PIRSR" id="PIRSR606710-2"/>
    </source>
</evidence>
<organism evidence="9 10">
    <name type="scientific">Pseudomaricurvus hydrocarbonicus</name>
    <dbReference type="NCBI Taxonomy" id="1470433"/>
    <lineage>
        <taxon>Bacteria</taxon>
        <taxon>Pseudomonadati</taxon>
        <taxon>Pseudomonadota</taxon>
        <taxon>Gammaproteobacteria</taxon>
        <taxon>Cellvibrionales</taxon>
        <taxon>Cellvibrionaceae</taxon>
        <taxon>Pseudomaricurvus</taxon>
    </lineage>
</organism>
<dbReference type="Pfam" id="PF04616">
    <property type="entry name" value="Glyco_hydro_43"/>
    <property type="match status" value="1"/>
</dbReference>